<evidence type="ECO:0000256" key="8">
    <source>
        <dbReference type="ARBA" id="ARBA00033440"/>
    </source>
</evidence>
<dbReference type="InterPro" id="IPR023213">
    <property type="entry name" value="CAT-like_dom_sf"/>
</dbReference>
<evidence type="ECO:0000313" key="11">
    <source>
        <dbReference type="Proteomes" id="UP001049518"/>
    </source>
</evidence>
<dbReference type="InterPro" id="IPR029058">
    <property type="entry name" value="AB_hydrolase_fold"/>
</dbReference>
<dbReference type="InterPro" id="IPR010071">
    <property type="entry name" value="AA_adenyl_dom"/>
</dbReference>
<evidence type="ECO:0000256" key="7">
    <source>
        <dbReference type="ARBA" id="ARBA00022598"/>
    </source>
</evidence>
<dbReference type="Gene3D" id="3.40.50.12780">
    <property type="entry name" value="N-terminal domain of ligase-like"/>
    <property type="match status" value="2"/>
</dbReference>
<keyword evidence="5" id="KW-0596">Phosphopantetheine</keyword>
<dbReference type="InterPro" id="IPR000415">
    <property type="entry name" value="Nitroreductase-like"/>
</dbReference>
<dbReference type="InterPro" id="IPR006162">
    <property type="entry name" value="Ppantetheine_attach_site"/>
</dbReference>
<dbReference type="Gene3D" id="1.10.1200.10">
    <property type="entry name" value="ACP-like"/>
    <property type="match status" value="2"/>
</dbReference>
<dbReference type="SUPFAM" id="SSF52777">
    <property type="entry name" value="CoA-dependent acyltransferases"/>
    <property type="match status" value="6"/>
</dbReference>
<dbReference type="Pfam" id="PF13193">
    <property type="entry name" value="AMP-binding_C"/>
    <property type="match status" value="2"/>
</dbReference>
<dbReference type="CDD" id="cd19535">
    <property type="entry name" value="Cyc_NRPS"/>
    <property type="match status" value="1"/>
</dbReference>
<evidence type="ECO:0000256" key="6">
    <source>
        <dbReference type="ARBA" id="ARBA00022553"/>
    </source>
</evidence>
<evidence type="ECO:0000256" key="5">
    <source>
        <dbReference type="ARBA" id="ARBA00022450"/>
    </source>
</evidence>
<dbReference type="InterPro" id="IPR000873">
    <property type="entry name" value="AMP-dep_synth/lig_dom"/>
</dbReference>
<dbReference type="PROSITE" id="PS50075">
    <property type="entry name" value="CARRIER"/>
    <property type="match status" value="3"/>
</dbReference>
<feature type="domain" description="Carrier" evidence="9">
    <location>
        <begin position="2445"/>
        <end position="2519"/>
    </location>
</feature>
<dbReference type="NCBIfam" id="NF003417">
    <property type="entry name" value="PRK04813.1"/>
    <property type="match status" value="4"/>
</dbReference>
<dbReference type="Gene3D" id="3.40.50.980">
    <property type="match status" value="2"/>
</dbReference>
<dbReference type="Gene3D" id="2.30.38.10">
    <property type="entry name" value="Luciferase, Domain 3"/>
    <property type="match status" value="1"/>
</dbReference>
<dbReference type="PANTHER" id="PTHR45527">
    <property type="entry name" value="NONRIBOSOMAL PEPTIDE SYNTHETASE"/>
    <property type="match status" value="1"/>
</dbReference>
<keyword evidence="7" id="KW-0436">Ligase</keyword>
<feature type="domain" description="Carrier" evidence="9">
    <location>
        <begin position="3489"/>
        <end position="3564"/>
    </location>
</feature>
<dbReference type="Gene3D" id="3.30.559.10">
    <property type="entry name" value="Chloramphenicol acetyltransferase-like domain"/>
    <property type="match status" value="3"/>
</dbReference>
<comment type="pathway">
    <text evidence="2">Siderophore biosynthesis; mycobactin biosynthesis.</text>
</comment>
<dbReference type="InterPro" id="IPR020806">
    <property type="entry name" value="PKS_PP-bd"/>
</dbReference>
<dbReference type="InterPro" id="IPR020845">
    <property type="entry name" value="AMP-binding_CS"/>
</dbReference>
<dbReference type="Gene3D" id="3.40.50.1820">
    <property type="entry name" value="alpha/beta hydrolase"/>
    <property type="match status" value="1"/>
</dbReference>
<evidence type="ECO:0000256" key="1">
    <source>
        <dbReference type="ARBA" id="ARBA00001957"/>
    </source>
</evidence>
<sequence length="3566" mass="391880">MPPDILPLSFAQSRLWFLEQLFPGRATYHLPLFFTLHGVVDVDALRTALEVVAERHEALRSTFPDKEGEPRQLVHDRTVVDFTVADVAGDVDAHLLRLVARPFDLAAGPLWRVRLLRTGPRDHVLASVFHHLISDGWSMGIYTRELGHHYDRAVRGGGGVLAEPEIQFGDFVLWEREHLSDDRLARGLRFWKEQLNGAPDLLALPTDRPRPPVASNAGRLYGTRLPRELTRDVRRLGEREGVTPFMVLLAGYSVLLNRYAQSSDLMVGVPTAGRSQPETEGVFGYFANTVPLRLQVHRRQDFREVLQQVRQVAVDAYDHQDIPLDVIVDELGAARDLSRNPLIQTLFVLLEKGRSTLGAGHSGLELHGVTTSARRPVTGHAKFDLSLVAEETEQGYALEFEYATDLFAEETVQRMAESYARLLASAVAAPDRPVGEHVLEAPAEVAERVRALDGANLPHDQDILLHQYVERFARRTPDAPAIREERGELTYRELNERANRLARALAVRGVGSGIVVGIALPAGSELITAMVAVLKTGGAHVALDVDHPRARIRAVLADADASLVITCPALRDAVAGIADAVVPADPVERQDIDRFEPTDLAVPVRADEMAYLVYTSGSTGEPKGVPITHRNVTRLFPAPDPLYRFGPDDCWTLFHSCAFDLSVWEIWGALSHGAALSPVPVTVSRSPEEFAEYLVRHEVSVLNQTPAAYEQLLSHFVLRGVPEALCLHTVILGGEAWGAELAERHRALLGRTALYNEYGPAEAAVWTTHRRVYDPETKRLHPVDLGVPHSQSLVVVLDEDGRPALPGTVGELCLGGEGLTRGYWKRPELDAGAFFETVLPGGGTHRLYRTGDLGRYTADGRVEFVGRKDRQVKIRGYRIELREVESALLALPGVREALVTVADGLSLVAHVVPGLGADVTEASVAEGLRAKLPLYMVPSRMVLLDAFPLTANGKIDHDRLPAPRPVRRAVHVEPGTPTERTVTEVFAEILGIAPFSAEADFFDHGGHSLLATQAAAKIAGRTGLPCPVRALFECGTPVALARRLDDARAEAGMLPDPTGPVLPEVVADPDRRHEPFPLTDVQQAYWVGRTGALDFGEVSVHCYVEYDVPDLDVARLERAFNRLVLRHEALRLVVEEGRQRILPEVPVYRIEITDLEGHEPEAAERALATIRERMAHQVLPSECWPLFEIVASRLPNGHRLHLSLDALVLDAWSLNLILNEWALLYREETTELPVLELSVRDYVLAEQAVTETEAFRQSRDYWTARLDTLPSAPVLPLARTVSTGPYRFDRVELRLSAAELRALREGAERHGLSLSAVLAAAFGDTLATWSAEPHFTVTMTLFNRLPVHPQINQIAGDFTSVNLLELDLSEPDVPFSERAAQTQRRLWEDLDHRCFNGVRVLRELGRRRRLDGGPLMPVVFTCLLGGEGQACEWEDLFPDEVFNITQTPQVWLDYQVYESRGELVVCWDHLAGLFPDGLVHDMHAVYCAALRALADDEGAWRAVRLASLPPEQTRRRADVNETAWAQPGRLLHQLFEDQAAAAPDAVAVVAEDHTLSYRQLNIAANRVARRLTAAGVGPGDRVAVLVGKGWRQVAAVLAILKAGGAYLPLDSGAPQRRVELMLQQAEARGVLAAPDVLDRVTGLTEWCSPGAAAVLSMGEDLLERAAEDEDITDPAACRSLTDLAYVIFTSGSTGEPKGVMIDHRGVVNTVLDINDRFGVGPEDRVLALSALGFDLSVYDVFGPLAAGGAVVVPPDDQVREPALWARWLVDHRVTVWNTVPMLMEMFVEALNGRHDRIPDDLTNTLRLILLSGDWIPTDLPGRVSEVFGDPRVVSLGGATEASIWSILHEVDDVDPQWKSIPYGRPLRNQTFHVLDRDMRPRPDHVPGDLYIGGIGLAQGYWRDAERTNAAFVLHPHTGERLYRTGDLGRYLPSGDIEFLGRDDLQVKVGGHRIELGEIEHCLAQVPGLRQGLAHVFTPDGRTPRLVAYLHADVPDADDEAEAAAVEFRIGQHGLRVVDGICQPIEADPDVKALSSRKSFRVFTGAPVRRGLAAWLTEALAPRPARGAEWTINEAIRPLLACWTEESALPRRRYGSAGALYPVQTYLVSGKNTSDVPAGVFYLDPVKRQWGQVGAVEAAVAWRTARGGRGPALLLVAKGAAIEPQYGDRGLLYSAIEAGAMAELVMEATRSSWLLRQDHDPGGLASLVLEGPDCRLLGVLEPGTSSEEADGTLSGSLPTGVTVLVHVKPNDLRPDVAGALSAGWWRWEEGHWVGLDGPEPAPDLSNPDNWSIYQSASASVFVVDHTAGCCPVWAAGLPVGMLIQRLAETGARYGLGGCSIGDLDPTSDRIVRAAAGGGTVLHAFFAGPVADTQRADTRVSEAVPFRQVLSQRARAALERDLPSYMVPEHYVVLSRLPLSHNGKLDRSRLPAPAVAEGKSRTAVGDRRFDATEQILADLWAELLGVTPGPDDDFFALGGHSLTATLLLNRVREVFGVDLRLRGIFLNPDVLAQARLIETLRADVSDIDTDAALRRRYASRSPASSGQQRLWFAEQLVPSERRGSVYAMPSAVRIDGEMRWPELRRAVERIVNRHEVLRTTFQAADGRIWQVVHERMPVELEVEDCPGASEADRAAYADRRLRELAGCRFDLEHGPMFRFHALRLAEDRHLLFTALHHIVSDGWSVGVFAAELDIAYRAELEHREPELPELAVQYADYAAWQLERGTRENVTRRLAFWRRAMAEAPTMSVPPVDLPRPARQDFTGSSVSRMLSSEVARGIEEHCRGLGVTPFAFYLATYTAWLSHVTGQDEVVVGTPVDMRNHPYLERLIGFFANMLALRVRPAAGGTFADHVQAVRDQVLVAHEHREVPFENVVDGLGIDRDTSRHPLFQTTFVYENADRISTLPAAIPVPLESTAARYEVSVLLRPRDGRWELTIEYATGLFLPETAERWLNEILNLLDAVAADPQMPLSETATVLDRADDSDTGGLRGPRRPIPEITVSERFEEMVRLHPDECAISTPGATVGYRELNSRANRIARLLLADGAGRGRVVAVCMRRSVDLFATYLAVLKIGSCYSAIDGGNPSSRIAALLDDLAPDLVVTDRANADKIGHRGCRLVLDERTTADLDDGDLSVEVGPDDLAYIVYTSGSTGEPKGVRIRHRGVVNLALSQHDHFGVGPGRNVLSLASCGHDGSVWEWSTALLNGAALTVVADAAAEVVNRLHHPDRHPPVHVAALTPTVLAALPQHALPDVEVLLAAGESCPQSLIDDWSGRARMFNVYGPCEATVTTTVFPVDVHHVADTIGLPVRNTEVWLLDERLRPVPPGTAGEICVGGVGLAEGYHRLDEATTVSFVEAVVGGRPTRLYRTGDRGRRSADGLLEFLGRLDDQVKIRGIRVEPGEVRARLLELPGVDQAAVIFDTEAGEARLLGYLVAERPLDTGGLRDRLRRTLPDAMVPAWLCQVDELPRTLSGKVDAARLPRPQTVLDRNRPAQEPNPTERRLRTLMETVLEGRQLGLDDDFFRNGGHSLKAVQLVTAAYEEFGIELEVRDVFDQPTVARLARLIDDRGRR</sequence>
<dbReference type="Gene3D" id="3.30.300.30">
    <property type="match status" value="4"/>
</dbReference>
<gene>
    <name evidence="10" type="ORF">AGRA3207_002707</name>
</gene>
<dbReference type="SUPFAM" id="SSF56801">
    <property type="entry name" value="Acetyl-CoA synthetase-like"/>
    <property type="match status" value="3"/>
</dbReference>
<name>A0ABX8QSR5_9ACTN</name>
<feature type="domain" description="Carrier" evidence="9">
    <location>
        <begin position="973"/>
        <end position="1048"/>
    </location>
</feature>
<evidence type="ECO:0000256" key="3">
    <source>
        <dbReference type="ARBA" id="ARBA00007380"/>
    </source>
</evidence>
<proteinExistence type="inferred from homology"/>
<organism evidence="10 11">
    <name type="scientific">Actinomadura graeca</name>
    <dbReference type="NCBI Taxonomy" id="2750812"/>
    <lineage>
        <taxon>Bacteria</taxon>
        <taxon>Bacillati</taxon>
        <taxon>Actinomycetota</taxon>
        <taxon>Actinomycetes</taxon>
        <taxon>Streptosporangiales</taxon>
        <taxon>Thermomonosporaceae</taxon>
        <taxon>Actinomadura</taxon>
    </lineage>
</organism>
<dbReference type="PROSITE" id="PS00012">
    <property type="entry name" value="PHOSPHOPANTETHEINE"/>
    <property type="match status" value="1"/>
</dbReference>
<evidence type="ECO:0000256" key="2">
    <source>
        <dbReference type="ARBA" id="ARBA00005102"/>
    </source>
</evidence>
<dbReference type="PANTHER" id="PTHR45527:SF10">
    <property type="entry name" value="PYOCHELIN SYNTHASE PCHF"/>
    <property type="match status" value="1"/>
</dbReference>
<dbReference type="EMBL" id="CP059572">
    <property type="protein sequence ID" value="QXJ21808.1"/>
    <property type="molecule type" value="Genomic_DNA"/>
</dbReference>
<dbReference type="PROSITE" id="PS00455">
    <property type="entry name" value="AMP_BINDING"/>
    <property type="match status" value="3"/>
</dbReference>
<dbReference type="SUPFAM" id="SSF47336">
    <property type="entry name" value="ACP-like"/>
    <property type="match status" value="3"/>
</dbReference>
<dbReference type="SMART" id="SM00823">
    <property type="entry name" value="PKS_PP"/>
    <property type="match status" value="3"/>
</dbReference>
<reference evidence="10" key="1">
    <citation type="submission" date="2020-07" db="EMBL/GenBank/DDBJ databases">
        <authorList>
            <person name="Tarantini F.S."/>
            <person name="Hong K.W."/>
            <person name="Chan K.G."/>
        </authorList>
    </citation>
    <scope>NUCLEOTIDE SEQUENCE</scope>
    <source>
        <strain evidence="10">32-07</strain>
    </source>
</reference>
<evidence type="ECO:0000313" key="10">
    <source>
        <dbReference type="EMBL" id="QXJ21808.1"/>
    </source>
</evidence>
<dbReference type="CDD" id="cd19531">
    <property type="entry name" value="LCL_NRPS-like"/>
    <property type="match status" value="2"/>
</dbReference>
<dbReference type="InterPro" id="IPR025110">
    <property type="entry name" value="AMP-bd_C"/>
</dbReference>
<evidence type="ECO:0000259" key="9">
    <source>
        <dbReference type="PROSITE" id="PS50075"/>
    </source>
</evidence>
<dbReference type="CDD" id="cd05930">
    <property type="entry name" value="A_NRPS"/>
    <property type="match status" value="2"/>
</dbReference>
<keyword evidence="11" id="KW-1185">Reference proteome</keyword>
<dbReference type="Proteomes" id="UP001049518">
    <property type="component" value="Chromosome"/>
</dbReference>
<dbReference type="RefSeq" id="WP_231334988.1">
    <property type="nucleotide sequence ID" value="NZ_CP059572.1"/>
</dbReference>
<comment type="cofactor">
    <cofactor evidence="1">
        <name>pantetheine 4'-phosphate</name>
        <dbReference type="ChEBI" id="CHEBI:47942"/>
    </cofactor>
</comment>
<comment type="similarity">
    <text evidence="3">Belongs to the ATP-dependent AMP-binding enzyme family. MbtB subfamily.</text>
</comment>
<protein>
    <recommendedName>
        <fullName evidence="4">Phenyloxazoline synthase MbtB</fullName>
    </recommendedName>
    <alternativeName>
        <fullName evidence="8">Mycobactin synthetase protein B</fullName>
    </alternativeName>
</protein>
<dbReference type="Gene3D" id="3.30.559.30">
    <property type="entry name" value="Nonribosomal peptide synthetase, condensation domain"/>
    <property type="match status" value="3"/>
</dbReference>
<accession>A0ABX8QSR5</accession>
<dbReference type="Pfam" id="PF00668">
    <property type="entry name" value="Condensation"/>
    <property type="match status" value="3"/>
</dbReference>
<keyword evidence="6" id="KW-0597">Phosphoprotein</keyword>
<dbReference type="InterPro" id="IPR042099">
    <property type="entry name" value="ANL_N_sf"/>
</dbReference>
<evidence type="ECO:0000256" key="4">
    <source>
        <dbReference type="ARBA" id="ARBA00016743"/>
    </source>
</evidence>
<dbReference type="Pfam" id="PF00550">
    <property type="entry name" value="PP-binding"/>
    <property type="match status" value="3"/>
</dbReference>
<dbReference type="Pfam" id="PF00501">
    <property type="entry name" value="AMP-binding"/>
    <property type="match status" value="3"/>
</dbReference>
<dbReference type="Gene3D" id="3.40.109.10">
    <property type="entry name" value="NADH Oxidase"/>
    <property type="match status" value="1"/>
</dbReference>
<dbReference type="InterPro" id="IPR036736">
    <property type="entry name" value="ACP-like_sf"/>
</dbReference>
<dbReference type="InterPro" id="IPR009081">
    <property type="entry name" value="PP-bd_ACP"/>
</dbReference>
<dbReference type="InterPro" id="IPR057737">
    <property type="entry name" value="Condensation_MtbB-like"/>
</dbReference>
<dbReference type="InterPro" id="IPR001242">
    <property type="entry name" value="Condensation_dom"/>
</dbReference>
<dbReference type="InterPro" id="IPR045851">
    <property type="entry name" value="AMP-bd_C_sf"/>
</dbReference>
<dbReference type="NCBIfam" id="TIGR01733">
    <property type="entry name" value="AA-adenyl-dom"/>
    <property type="match status" value="3"/>
</dbReference>